<dbReference type="Proteomes" id="UP000256257">
    <property type="component" value="Unassembled WGS sequence"/>
</dbReference>
<comment type="caution">
    <text evidence="1">The sequence shown here is derived from an EMBL/GenBank/DDBJ whole genome shotgun (WGS) entry which is preliminary data.</text>
</comment>
<reference evidence="1 2" key="1">
    <citation type="submission" date="2018-06" db="EMBL/GenBank/DDBJ databases">
        <title>Novel Chryseobacterium species.</title>
        <authorList>
            <person name="Newman J."/>
            <person name="Hugo C."/>
            <person name="Oosthuizen L."/>
            <person name="Charimba G."/>
        </authorList>
    </citation>
    <scope>NUCLEOTIDE SEQUENCE [LARGE SCALE GENOMIC DNA]</scope>
    <source>
        <strain evidence="1 2">7_F195</strain>
    </source>
</reference>
<organism evidence="1 2">
    <name type="scientific">Chryseobacterium pennipullorum</name>
    <dbReference type="NCBI Taxonomy" id="2258963"/>
    <lineage>
        <taxon>Bacteria</taxon>
        <taxon>Pseudomonadati</taxon>
        <taxon>Bacteroidota</taxon>
        <taxon>Flavobacteriia</taxon>
        <taxon>Flavobacteriales</taxon>
        <taxon>Weeksellaceae</taxon>
        <taxon>Chryseobacterium group</taxon>
        <taxon>Chryseobacterium</taxon>
    </lineage>
</organism>
<dbReference type="InterPro" id="IPR058074">
    <property type="entry name" value="Bacteriocin-like"/>
</dbReference>
<dbReference type="EMBL" id="QNVV01000010">
    <property type="protein sequence ID" value="REC47043.1"/>
    <property type="molecule type" value="Genomic_DNA"/>
</dbReference>
<dbReference type="NCBIfam" id="NF047798">
    <property type="entry name" value="leader_Chryseo"/>
    <property type="match status" value="1"/>
</dbReference>
<protein>
    <submittedName>
        <fullName evidence="1">Uncharacterized protein</fullName>
    </submittedName>
</protein>
<keyword evidence="2" id="KW-1185">Reference proteome</keyword>
<accession>A0A3D9B095</accession>
<dbReference type="NCBIfam" id="NF047792">
    <property type="entry name" value="CCPGW_fam"/>
    <property type="match status" value="1"/>
</dbReference>
<proteinExistence type="predicted"/>
<dbReference type="AlphaFoldDB" id="A0A3D9B095"/>
<gene>
    <name evidence="1" type="ORF">DRF67_12575</name>
</gene>
<name>A0A3D9B095_9FLAO</name>
<evidence type="ECO:0000313" key="2">
    <source>
        <dbReference type="Proteomes" id="UP000256257"/>
    </source>
</evidence>
<evidence type="ECO:0000313" key="1">
    <source>
        <dbReference type="EMBL" id="REC47043.1"/>
    </source>
</evidence>
<sequence length="110" mass="12798">MRFVLEWLLKNLLIIHKISSKKSTILSKRICIFKSLYKEIIQRYPKILKSRKLILNKIIMKNLKKLSRVEMKTVQGAVRGCNPQIFCTSPQTKCCPGWVCAGIRQYCIAI</sequence>